<keyword evidence="4" id="KW-1185">Reference proteome</keyword>
<accession>A0A7R7JJW2</accession>
<sequence>MRTVKTASGATAVQIVWSSRRGSRQIEHLGSAHSEAQLEALKAAAAQRVAAGQQSLDLGLEQAAAGGGRPLEIVASCSEHLWEALCHAYRVLGFDAATDGDEVFRDLVGARIIEPTSKVDALRVLSETGVDSPAYRTVKRRLPIFAKPEFRQALSAACAAHAALGPASLVLYDVSTLHFETDAVDGFREPGFSKERRLDPQITLGLLTDATGFPLTVAAFEGNKAETATMLPVINAFKTAHRLSEVTVVADAGMISEANQIALQAAGLSFILGTRISLLPNVIAEWRAKHPDEVIPDGLVLTQPWPATSAEKARGIPDRVIYYQYRHDRARRTLRGIDEQIAKAQRAVDGHAPVKRNRYIQLSGATKSVNRALEAKTRALAAGRATPPTWSNNPRSSSSTPTTSCGASRRPSECPSMTFKLARSTTALATRSRRTSASCSPPWLYRTGSNAKPAGASRNSSAPHAATAPCRFAPDDKSSPPPTPYPTTSPKHSPRSAPTVRTNLAQVGSLKKKSPTRRRMFAALIRQWPTQ</sequence>
<protein>
    <recommendedName>
        <fullName evidence="2">Transposase IS4-like domain-containing protein</fullName>
    </recommendedName>
</protein>
<dbReference type="GO" id="GO:0004803">
    <property type="term" value="F:transposase activity"/>
    <property type="evidence" value="ECO:0007669"/>
    <property type="project" value="InterPro"/>
</dbReference>
<gene>
    <name evidence="3" type="ORF">MHEC_45210</name>
</gene>
<evidence type="ECO:0000313" key="4">
    <source>
        <dbReference type="Proteomes" id="UP000595446"/>
    </source>
</evidence>
<evidence type="ECO:0000259" key="2">
    <source>
        <dbReference type="Pfam" id="PF01609"/>
    </source>
</evidence>
<evidence type="ECO:0000313" key="3">
    <source>
        <dbReference type="EMBL" id="BCO38088.1"/>
    </source>
</evidence>
<dbReference type="NCBIfam" id="NF033559">
    <property type="entry name" value="transpos_IS1634"/>
    <property type="match status" value="1"/>
</dbReference>
<feature type="region of interest" description="Disordered" evidence="1">
    <location>
        <begin position="379"/>
        <end position="515"/>
    </location>
</feature>
<feature type="compositionally biased region" description="Low complexity" evidence="1">
    <location>
        <begin position="421"/>
        <end position="438"/>
    </location>
</feature>
<dbReference type="EMBL" id="AP024237">
    <property type="protein sequence ID" value="BCO38088.1"/>
    <property type="molecule type" value="Genomic_DNA"/>
</dbReference>
<dbReference type="InterPro" id="IPR047654">
    <property type="entry name" value="IS1634_transpos"/>
</dbReference>
<dbReference type="InterPro" id="IPR002559">
    <property type="entry name" value="Transposase_11"/>
</dbReference>
<dbReference type="GO" id="GO:0003677">
    <property type="term" value="F:DNA binding"/>
    <property type="evidence" value="ECO:0007669"/>
    <property type="project" value="InterPro"/>
</dbReference>
<organism evidence="3 4">
    <name type="scientific">Mycobacterium heckeshornense</name>
    <dbReference type="NCBI Taxonomy" id="110505"/>
    <lineage>
        <taxon>Bacteria</taxon>
        <taxon>Bacillati</taxon>
        <taxon>Actinomycetota</taxon>
        <taxon>Actinomycetes</taxon>
        <taxon>Mycobacteriales</taxon>
        <taxon>Mycobacteriaceae</taxon>
        <taxon>Mycobacterium</taxon>
    </lineage>
</organism>
<proteinExistence type="predicted"/>
<reference evidence="3 4" key="1">
    <citation type="submission" date="2020-12" db="EMBL/GenBank/DDBJ databases">
        <title>Complete genome sequence of Mycobacterium heckeshornense JCM 15655T, closely related to a pathogenic non-tuberculous mycobacterial species Mycobacterium xenopi.</title>
        <authorList>
            <person name="Yoshida M."/>
            <person name="Fukano H."/>
            <person name="Asakura T."/>
            <person name="Suzuki M."/>
            <person name="Hoshino Y."/>
        </authorList>
    </citation>
    <scope>NUCLEOTIDE SEQUENCE [LARGE SCALE GENOMIC DNA]</scope>
    <source>
        <strain evidence="3 4">JCM 15655</strain>
    </source>
</reference>
<dbReference type="GO" id="GO:0006313">
    <property type="term" value="P:DNA transposition"/>
    <property type="evidence" value="ECO:0007669"/>
    <property type="project" value="InterPro"/>
</dbReference>
<dbReference type="AlphaFoldDB" id="A0A7R7JJW2"/>
<feature type="domain" description="Transposase IS4-like" evidence="2">
    <location>
        <begin position="171"/>
        <end position="273"/>
    </location>
</feature>
<name>A0A7R7JJW2_9MYCO</name>
<feature type="compositionally biased region" description="Low complexity" evidence="1">
    <location>
        <begin position="386"/>
        <end position="404"/>
    </location>
</feature>
<dbReference type="Pfam" id="PF01609">
    <property type="entry name" value="DDE_Tnp_1"/>
    <property type="match status" value="1"/>
</dbReference>
<evidence type="ECO:0000256" key="1">
    <source>
        <dbReference type="SAM" id="MobiDB-lite"/>
    </source>
</evidence>
<dbReference type="Proteomes" id="UP000595446">
    <property type="component" value="Chromosome"/>
</dbReference>